<dbReference type="PROSITE" id="PS51782">
    <property type="entry name" value="LYSM"/>
    <property type="match status" value="2"/>
</dbReference>
<dbReference type="CDD" id="cd00118">
    <property type="entry name" value="LysM"/>
    <property type="match status" value="2"/>
</dbReference>
<dbReference type="SMART" id="SM00257">
    <property type="entry name" value="LysM"/>
    <property type="match status" value="2"/>
</dbReference>
<dbReference type="AlphaFoldDB" id="F5S4N2"/>
<dbReference type="PANTHER" id="PTHR21666:SF263">
    <property type="entry name" value="MUREIN HYDROLASE ACTIVATOR NLPD"/>
    <property type="match status" value="1"/>
</dbReference>
<dbReference type="InterPro" id="IPR016047">
    <property type="entry name" value="M23ase_b-sheet_dom"/>
</dbReference>
<comment type="caution">
    <text evidence="5">The sequence shown here is derived from an EMBL/GenBank/DDBJ whole genome shotgun (WGS) entry which is preliminary data.</text>
</comment>
<reference evidence="5 6" key="1">
    <citation type="submission" date="2011-04" db="EMBL/GenBank/DDBJ databases">
        <authorList>
            <person name="Muzny D."/>
            <person name="Qin X."/>
            <person name="Deng J."/>
            <person name="Jiang H."/>
            <person name="Liu Y."/>
            <person name="Qu J."/>
            <person name="Song X.-Z."/>
            <person name="Zhang L."/>
            <person name="Thornton R."/>
            <person name="Coyle M."/>
            <person name="Francisco L."/>
            <person name="Jackson L."/>
            <person name="Javaid M."/>
            <person name="Korchina V."/>
            <person name="Kovar C."/>
            <person name="Mata R."/>
            <person name="Mathew T."/>
            <person name="Ngo R."/>
            <person name="Nguyen L."/>
            <person name="Nguyen N."/>
            <person name="Okwuonu G."/>
            <person name="Ongeri F."/>
            <person name="Pham C."/>
            <person name="Simmons D."/>
            <person name="Wilczek-Boney K."/>
            <person name="Hale W."/>
            <person name="Jakkamsetti A."/>
            <person name="Pham P."/>
            <person name="Ruth R."/>
            <person name="San Lucas F."/>
            <person name="Warren J."/>
            <person name="Zhang J."/>
            <person name="Zhao Z."/>
            <person name="Zhou C."/>
            <person name="Zhu D."/>
            <person name="Lee S."/>
            <person name="Bess C."/>
            <person name="Blankenburg K."/>
            <person name="Forbes L."/>
            <person name="Fu Q."/>
            <person name="Gubbala S."/>
            <person name="Hirani K."/>
            <person name="Jayaseelan J.C."/>
            <person name="Lara F."/>
            <person name="Munidasa M."/>
            <person name="Palculict T."/>
            <person name="Patil S."/>
            <person name="Pu L.-L."/>
            <person name="Saada N."/>
            <person name="Tang L."/>
            <person name="Weissenberger G."/>
            <person name="Zhu Y."/>
            <person name="Hemphill L."/>
            <person name="Shang Y."/>
            <person name="Youmans B."/>
            <person name="Ayvaz T."/>
            <person name="Ross M."/>
            <person name="Santibanez J."/>
            <person name="Aqrawi P."/>
            <person name="Gross S."/>
            <person name="Joshi V."/>
            <person name="Fowler G."/>
            <person name="Nazareth L."/>
            <person name="Reid J."/>
            <person name="Worley K."/>
            <person name="Petrosino J."/>
            <person name="Highlander S."/>
            <person name="Gibbs R."/>
        </authorList>
    </citation>
    <scope>NUCLEOTIDE SEQUENCE [LARGE SCALE GENOMIC DNA]</scope>
    <source>
        <strain evidence="5 6">ATCC 23330</strain>
    </source>
</reference>
<accession>F5S4N2</accession>
<dbReference type="STRING" id="504.KKKWG1_2138"/>
<evidence type="ECO:0000256" key="1">
    <source>
        <dbReference type="ARBA" id="ARBA00038420"/>
    </source>
</evidence>
<feature type="domain" description="LysM" evidence="4">
    <location>
        <begin position="153"/>
        <end position="196"/>
    </location>
</feature>
<dbReference type="PANTHER" id="PTHR21666">
    <property type="entry name" value="PEPTIDASE-RELATED"/>
    <property type="match status" value="1"/>
</dbReference>
<keyword evidence="6" id="KW-1185">Reference proteome</keyword>
<dbReference type="Gene3D" id="3.10.350.10">
    <property type="entry name" value="LysM domain"/>
    <property type="match status" value="2"/>
</dbReference>
<feature type="domain" description="LysM" evidence="4">
    <location>
        <begin position="219"/>
        <end position="262"/>
    </location>
</feature>
<protein>
    <submittedName>
        <fullName evidence="5">Peptidase M23B</fullName>
    </submittedName>
</protein>
<dbReference type="Proteomes" id="UP000004207">
    <property type="component" value="Unassembled WGS sequence"/>
</dbReference>
<evidence type="ECO:0000256" key="3">
    <source>
        <dbReference type="SAM" id="SignalP"/>
    </source>
</evidence>
<organism evidence="5 6">
    <name type="scientific">Kingella kingae ATCC 23330</name>
    <dbReference type="NCBI Taxonomy" id="887327"/>
    <lineage>
        <taxon>Bacteria</taxon>
        <taxon>Pseudomonadati</taxon>
        <taxon>Pseudomonadota</taxon>
        <taxon>Betaproteobacteria</taxon>
        <taxon>Neisseriales</taxon>
        <taxon>Neisseriaceae</taxon>
        <taxon>Kingella</taxon>
    </lineage>
</organism>
<evidence type="ECO:0000256" key="2">
    <source>
        <dbReference type="SAM" id="MobiDB-lite"/>
    </source>
</evidence>
<comment type="similarity">
    <text evidence="1">Belongs to the E.coli NlpD/Haemophilus LppB family.</text>
</comment>
<dbReference type="GO" id="GO:0004222">
    <property type="term" value="F:metalloendopeptidase activity"/>
    <property type="evidence" value="ECO:0007669"/>
    <property type="project" value="TreeGrafter"/>
</dbReference>
<dbReference type="Pfam" id="PF01476">
    <property type="entry name" value="LysM"/>
    <property type="match status" value="2"/>
</dbReference>
<feature type="chain" id="PRO_5003331784" evidence="3">
    <location>
        <begin position="47"/>
        <end position="437"/>
    </location>
</feature>
<dbReference type="HOGENOM" id="CLU_029425_0_3_4"/>
<sequence length="437" mass="45340">MQRKAACTLNDDLRKRNIMNTNKKTACLLLSLVAAAILSACSSAQQAPAPVVSGTNTGGYGYDNGTVTTPYGTVNTPYGTTGSPTDTANNPYNTAPYASAATTTPSATPYTPAATTTPTAAPYTPATGTAYTPTASTGSTFIPNYSPVDKNASTHRVQAGDTVYNISKRYGISQEQLMQWNNLSGTTLSIGQTLWVKPVGSSSRTNAAPVTAAKTGTGSQHKVVAGDTVYNISKRYGISQEQLRQWNNLNGNNIQLGQVLRVSQSGRATSTATTAAAAPYVPAKQPAPAAVTTTNTAAATTTATTPAVVATPTPVVASVRTQTKDGIVWQSPLPNGSVTQEFGTNRGMLIDGKGANAVAAADGQVIHIGALRNYGNLLIVQHSDQHLTAYAQIASALVQNGQKVVRGQPVATLGSNKLLFEVRSDGKAVNPTTYIPF</sequence>
<dbReference type="InterPro" id="IPR036779">
    <property type="entry name" value="LysM_dom_sf"/>
</dbReference>
<dbReference type="CDD" id="cd12797">
    <property type="entry name" value="M23_peptidase"/>
    <property type="match status" value="1"/>
</dbReference>
<proteinExistence type="inferred from homology"/>
<dbReference type="InterPro" id="IPR018392">
    <property type="entry name" value="LysM"/>
</dbReference>
<dbReference type="eggNOG" id="COG1388">
    <property type="taxonomic scope" value="Bacteria"/>
</dbReference>
<dbReference type="SUPFAM" id="SSF54106">
    <property type="entry name" value="LysM domain"/>
    <property type="match status" value="1"/>
</dbReference>
<evidence type="ECO:0000313" key="5">
    <source>
        <dbReference type="EMBL" id="EGK12166.1"/>
    </source>
</evidence>
<dbReference type="InterPro" id="IPR011055">
    <property type="entry name" value="Dup_hybrid_motif"/>
</dbReference>
<dbReference type="SUPFAM" id="SSF51261">
    <property type="entry name" value="Duplicated hybrid motif"/>
    <property type="match status" value="1"/>
</dbReference>
<evidence type="ECO:0000313" key="6">
    <source>
        <dbReference type="Proteomes" id="UP000004207"/>
    </source>
</evidence>
<dbReference type="InterPro" id="IPR050570">
    <property type="entry name" value="Cell_wall_metabolism_enzyme"/>
</dbReference>
<feature type="region of interest" description="Disordered" evidence="2">
    <location>
        <begin position="101"/>
        <end position="121"/>
    </location>
</feature>
<gene>
    <name evidence="5" type="ORF">HMPREF0476_0165</name>
</gene>
<name>F5S4N2_KINKI</name>
<dbReference type="Gene3D" id="2.70.70.10">
    <property type="entry name" value="Glucose Permease (Domain IIA)"/>
    <property type="match status" value="1"/>
</dbReference>
<feature type="signal peptide" evidence="3">
    <location>
        <begin position="1"/>
        <end position="46"/>
    </location>
</feature>
<keyword evidence="3" id="KW-0732">Signal</keyword>
<dbReference type="eggNOG" id="COG4942">
    <property type="taxonomic scope" value="Bacteria"/>
</dbReference>
<dbReference type="Pfam" id="PF01551">
    <property type="entry name" value="Peptidase_M23"/>
    <property type="match status" value="1"/>
</dbReference>
<evidence type="ECO:0000259" key="4">
    <source>
        <dbReference type="PROSITE" id="PS51782"/>
    </source>
</evidence>
<dbReference type="EMBL" id="AFHS01000004">
    <property type="protein sequence ID" value="EGK12166.1"/>
    <property type="molecule type" value="Genomic_DNA"/>
</dbReference>